<proteinExistence type="predicted"/>
<gene>
    <name evidence="1" type="ORF">AGOS_ABL062C</name>
</gene>
<reference evidence="1 2" key="1">
    <citation type="journal article" date="2004" name="Science">
        <title>The Ashbya gossypii genome as a tool for mapping the ancient Saccharomyces cerevisiae genome.</title>
        <authorList>
            <person name="Dietrich F.S."/>
            <person name="Voegeli S."/>
            <person name="Brachat S."/>
            <person name="Lerch A."/>
            <person name="Gates K."/>
            <person name="Steiner S."/>
            <person name="Mohr C."/>
            <person name="Pohlmann R."/>
            <person name="Luedi P."/>
            <person name="Choi S."/>
            <person name="Wing R.A."/>
            <person name="Flavier A."/>
            <person name="Gaffney T.D."/>
            <person name="Philippsen P."/>
        </authorList>
    </citation>
    <scope>NUCLEOTIDE SEQUENCE [LARGE SCALE GENOMIC DNA]</scope>
    <source>
        <strain evidence="2">ATCC 10895 / CBS 109.51 / FGSC 9923 / NRRL Y-1056</strain>
    </source>
</reference>
<dbReference type="KEGG" id="ago:AGOS_ABL062C"/>
<protein>
    <submittedName>
        <fullName evidence="1">ABL062Cp</fullName>
    </submittedName>
</protein>
<evidence type="ECO:0000313" key="1">
    <source>
        <dbReference type="EMBL" id="AAS50709.1"/>
    </source>
</evidence>
<dbReference type="HOGENOM" id="CLU_1651739_0_0_1"/>
<dbReference type="AlphaFoldDB" id="Q75DT5"/>
<dbReference type="InParanoid" id="Q75DT5"/>
<evidence type="ECO:0000313" key="2">
    <source>
        <dbReference type="Proteomes" id="UP000000591"/>
    </source>
</evidence>
<dbReference type="RefSeq" id="NP_982885.1">
    <property type="nucleotide sequence ID" value="NM_208238.2"/>
</dbReference>
<accession>Q75DT5</accession>
<dbReference type="Proteomes" id="UP000000591">
    <property type="component" value="Chromosome II"/>
</dbReference>
<organism evidence="1 2">
    <name type="scientific">Eremothecium gossypii (strain ATCC 10895 / CBS 109.51 / FGSC 9923 / NRRL Y-1056)</name>
    <name type="common">Yeast</name>
    <name type="synonym">Ashbya gossypii</name>
    <dbReference type="NCBI Taxonomy" id="284811"/>
    <lineage>
        <taxon>Eukaryota</taxon>
        <taxon>Fungi</taxon>
        <taxon>Dikarya</taxon>
        <taxon>Ascomycota</taxon>
        <taxon>Saccharomycotina</taxon>
        <taxon>Saccharomycetes</taxon>
        <taxon>Saccharomycetales</taxon>
        <taxon>Saccharomycetaceae</taxon>
        <taxon>Eremothecium</taxon>
    </lineage>
</organism>
<dbReference type="GeneID" id="4618966"/>
<sequence length="160" mass="17748">MLITKSLFWLPGGPAAAEPPPDSLYFLSKSILYWPAWCINRRGGAARQPVPDPANRFVLPLRLAVPTPAPSYLCKSPACNSTIARSDVCLHLASLPFSARCACISPRREWLAPRGLRPAFPPKAERKNFVSSREYRAASHGHICWLARFFYLKKAVKATG</sequence>
<keyword evidence="2" id="KW-1185">Reference proteome</keyword>
<reference evidence="2" key="2">
    <citation type="journal article" date="2013" name="G3 (Bethesda)">
        <title>Genomes of Ashbya fungi isolated from insects reveal four mating-type loci, numerous translocations, lack of transposons, and distinct gene duplications.</title>
        <authorList>
            <person name="Dietrich F.S."/>
            <person name="Voegeli S."/>
            <person name="Kuo S."/>
            <person name="Philippsen P."/>
        </authorList>
    </citation>
    <scope>GENOME REANNOTATION</scope>
    <source>
        <strain evidence="2">ATCC 10895 / CBS 109.51 / FGSC 9923 / NRRL Y-1056</strain>
    </source>
</reference>
<dbReference type="EMBL" id="AE016815">
    <property type="protein sequence ID" value="AAS50709.1"/>
    <property type="molecule type" value="Genomic_DNA"/>
</dbReference>
<name>Q75DT5_EREGS</name>